<dbReference type="eggNOG" id="COG1247">
    <property type="taxonomic scope" value="Bacteria"/>
</dbReference>
<accession>M1NKG9</accession>
<proteinExistence type="predicted"/>
<keyword evidence="5" id="KW-1185">Reference proteome</keyword>
<dbReference type="KEGG" id="chn:A605_04470"/>
<reference evidence="4 5" key="1">
    <citation type="journal article" date="2012" name="Stand. Genomic Sci.">
        <title>Genome sequence of the halotolerant bacterium Corynebacterium halotolerans type strain YIM 70093(T) (= DSM 44683(T)).</title>
        <authorList>
            <person name="Ruckert C."/>
            <person name="Albersmeier A."/>
            <person name="Al-Dilaimi A."/>
            <person name="Niehaus K."/>
            <person name="Szczepanowski R."/>
            <person name="Kalinowski J."/>
        </authorList>
    </citation>
    <scope>NUCLEOTIDE SEQUENCE [LARGE SCALE GENOMIC DNA]</scope>
    <source>
        <strain evidence="4">YIM 70093</strain>
    </source>
</reference>
<protein>
    <submittedName>
        <fullName evidence="4">GNAT family acetyltransferase</fullName>
    </submittedName>
</protein>
<dbReference type="PANTHER" id="PTHR43072">
    <property type="entry name" value="N-ACETYLTRANSFERASE"/>
    <property type="match status" value="1"/>
</dbReference>
<dbReference type="SUPFAM" id="SSF55729">
    <property type="entry name" value="Acyl-CoA N-acyltransferases (Nat)"/>
    <property type="match status" value="1"/>
</dbReference>
<keyword evidence="1 4" id="KW-0808">Transferase</keyword>
<dbReference type="CDD" id="cd04301">
    <property type="entry name" value="NAT_SF"/>
    <property type="match status" value="1"/>
</dbReference>
<dbReference type="Proteomes" id="UP000011723">
    <property type="component" value="Chromosome"/>
</dbReference>
<evidence type="ECO:0000313" key="4">
    <source>
        <dbReference type="EMBL" id="AGF71903.1"/>
    </source>
</evidence>
<dbReference type="Gene3D" id="3.40.630.30">
    <property type="match status" value="1"/>
</dbReference>
<dbReference type="InterPro" id="IPR000182">
    <property type="entry name" value="GNAT_dom"/>
</dbReference>
<dbReference type="EMBL" id="CP003697">
    <property type="protein sequence ID" value="AGF71903.1"/>
    <property type="molecule type" value="Genomic_DNA"/>
</dbReference>
<feature type="domain" description="N-acetyltransferase" evidence="3">
    <location>
        <begin position="13"/>
        <end position="171"/>
    </location>
</feature>
<keyword evidence="2" id="KW-0012">Acyltransferase</keyword>
<evidence type="ECO:0000259" key="3">
    <source>
        <dbReference type="PROSITE" id="PS51186"/>
    </source>
</evidence>
<evidence type="ECO:0000256" key="2">
    <source>
        <dbReference type="ARBA" id="ARBA00023315"/>
    </source>
</evidence>
<evidence type="ECO:0000256" key="1">
    <source>
        <dbReference type="ARBA" id="ARBA00022679"/>
    </source>
</evidence>
<dbReference type="PANTHER" id="PTHR43072:SF23">
    <property type="entry name" value="UPF0039 PROTEIN C11D3.02C"/>
    <property type="match status" value="1"/>
</dbReference>
<dbReference type="PROSITE" id="PS51186">
    <property type="entry name" value="GNAT"/>
    <property type="match status" value="1"/>
</dbReference>
<dbReference type="Pfam" id="PF00583">
    <property type="entry name" value="Acetyltransf_1"/>
    <property type="match status" value="1"/>
</dbReference>
<name>M1NKG9_9CORY</name>
<dbReference type="PATRIC" id="fig|1121362.3.peg.898"/>
<dbReference type="InterPro" id="IPR016181">
    <property type="entry name" value="Acyl_CoA_acyltransferase"/>
</dbReference>
<dbReference type="HOGENOM" id="CLU_013985_4_4_11"/>
<dbReference type="STRING" id="1121362.A605_04470"/>
<gene>
    <name evidence="4" type="ORF">A605_04470</name>
</gene>
<evidence type="ECO:0000313" key="5">
    <source>
        <dbReference type="Proteomes" id="UP000011723"/>
    </source>
</evidence>
<organism evidence="4 5">
    <name type="scientific">Corynebacterium halotolerans YIM 70093 = DSM 44683</name>
    <dbReference type="NCBI Taxonomy" id="1121362"/>
    <lineage>
        <taxon>Bacteria</taxon>
        <taxon>Bacillati</taxon>
        <taxon>Actinomycetota</taxon>
        <taxon>Actinomycetes</taxon>
        <taxon>Mycobacteriales</taxon>
        <taxon>Corynebacteriaceae</taxon>
        <taxon>Corynebacterium</taxon>
    </lineage>
</organism>
<dbReference type="GO" id="GO:0016747">
    <property type="term" value="F:acyltransferase activity, transferring groups other than amino-acyl groups"/>
    <property type="evidence" value="ECO:0007669"/>
    <property type="project" value="InterPro"/>
</dbReference>
<sequence length="175" mass="19699">MTSRAVGTTLVRMRIRPAEDKDIPAITALHNWAIRETVALFHDDPVDEADRRQWLDDRRRRGFPVLVADDGEFCGWASYGPFRPSPGYRHTVENSVYVHPDAHGKGVGSKLMTALIDAARADDSVHAVIATIEGDNIGSLRLHEKLGFREVGRLPEVGRKFDRWLDLAYLELIVD</sequence>
<dbReference type="AlphaFoldDB" id="M1NKG9"/>